<keyword evidence="4" id="KW-1185">Reference proteome</keyword>
<feature type="transmembrane region" description="Helical" evidence="2">
    <location>
        <begin position="192"/>
        <end position="217"/>
    </location>
</feature>
<sequence>MVPVQHRWLKSSNPILTRPQFERRGGQKTAARGPEPGAAVVSGRSGAGKEPARGYEEDSAPPPFVVGDLMTMDAVLFRAAAALAVTAAVAGLSWTVPPVSSCNTAASYGIAGAAGLAAAALVVVQRRRSRPSALPALVFAAVQGVFLGVLSNTVSSHFSPGALVQTVLGTMAASAATLLAHRMRWMRAGRRVRGLVGAALLGLCILALVDWLLFLLVGADGPGLRFSGLGVLMGVTGVVLGLSFLPLHLGQVEEGLTHGVSRDCSWPAAFGLTLTLSWLYVESARLFTLFPDDLY</sequence>
<name>A0A2P8Q9J4_9ACTN</name>
<comment type="caution">
    <text evidence="3">The sequence shown here is derived from an EMBL/GenBank/DDBJ whole genome shotgun (WGS) entry which is preliminary data.</text>
</comment>
<dbReference type="NCBIfam" id="TIGR03382">
    <property type="entry name" value="GC_trans_RRR"/>
    <property type="match status" value="1"/>
</dbReference>
<dbReference type="PANTHER" id="PTHR41282">
    <property type="entry name" value="CONSERVED TRANSMEMBRANE PROTEIN-RELATED"/>
    <property type="match status" value="1"/>
</dbReference>
<proteinExistence type="predicted"/>
<evidence type="ECO:0000256" key="1">
    <source>
        <dbReference type="SAM" id="MobiDB-lite"/>
    </source>
</evidence>
<feature type="transmembrane region" description="Helical" evidence="2">
    <location>
        <begin position="229"/>
        <end position="252"/>
    </location>
</feature>
<evidence type="ECO:0008006" key="5">
    <source>
        <dbReference type="Google" id="ProtNLM"/>
    </source>
</evidence>
<dbReference type="AlphaFoldDB" id="A0A2P8Q9J4"/>
<feature type="region of interest" description="Disordered" evidence="1">
    <location>
        <begin position="11"/>
        <end position="59"/>
    </location>
</feature>
<feature type="transmembrane region" description="Helical" evidence="2">
    <location>
        <begin position="264"/>
        <end position="281"/>
    </location>
</feature>
<feature type="transmembrane region" description="Helical" evidence="2">
    <location>
        <begin position="106"/>
        <end position="124"/>
    </location>
</feature>
<protein>
    <recommendedName>
        <fullName evidence="5">Integral membrane protein</fullName>
    </recommendedName>
</protein>
<reference evidence="3 4" key="1">
    <citation type="submission" date="2018-03" db="EMBL/GenBank/DDBJ databases">
        <title>Streptomyces dioscori sp. nov., a novel endophytic actinobacterium isolated from bulbil of Dioscorea bulbifera L.</title>
        <authorList>
            <person name="Zhikuan W."/>
        </authorList>
    </citation>
    <scope>NUCLEOTIDE SEQUENCE [LARGE SCALE GENOMIC DNA]</scope>
    <source>
        <strain evidence="3 4">A217</strain>
    </source>
</reference>
<gene>
    <name evidence="3" type="ORF">C6Y14_12045</name>
</gene>
<dbReference type="Proteomes" id="UP000240429">
    <property type="component" value="Unassembled WGS sequence"/>
</dbReference>
<dbReference type="PANTHER" id="PTHR41282:SF1">
    <property type="entry name" value="CONSERVED TRANSMEMBRANE PROTEIN-RELATED"/>
    <property type="match status" value="1"/>
</dbReference>
<evidence type="ECO:0000313" key="4">
    <source>
        <dbReference type="Proteomes" id="UP000240429"/>
    </source>
</evidence>
<evidence type="ECO:0000256" key="2">
    <source>
        <dbReference type="SAM" id="Phobius"/>
    </source>
</evidence>
<keyword evidence="2" id="KW-0812">Transmembrane</keyword>
<feature type="transmembrane region" description="Helical" evidence="2">
    <location>
        <begin position="162"/>
        <end position="180"/>
    </location>
</feature>
<organism evidence="3 4">
    <name type="scientific">Streptomyces dioscori</name>
    <dbReference type="NCBI Taxonomy" id="2109333"/>
    <lineage>
        <taxon>Bacteria</taxon>
        <taxon>Bacillati</taxon>
        <taxon>Actinomycetota</taxon>
        <taxon>Actinomycetes</taxon>
        <taxon>Kitasatosporales</taxon>
        <taxon>Streptomycetaceae</taxon>
        <taxon>Streptomyces</taxon>
        <taxon>Streptomyces aurantiacus group</taxon>
    </lineage>
</organism>
<dbReference type="EMBL" id="PYBJ01000007">
    <property type="protein sequence ID" value="PSM42916.1"/>
    <property type="molecule type" value="Genomic_DNA"/>
</dbReference>
<evidence type="ECO:0000313" key="3">
    <source>
        <dbReference type="EMBL" id="PSM42916.1"/>
    </source>
</evidence>
<accession>A0A2P8Q9J4</accession>
<dbReference type="RefSeq" id="WP_107016597.1">
    <property type="nucleotide sequence ID" value="NZ_KZ679041.1"/>
</dbReference>
<keyword evidence="2" id="KW-1133">Transmembrane helix</keyword>
<feature type="transmembrane region" description="Helical" evidence="2">
    <location>
        <begin position="75"/>
        <end position="94"/>
    </location>
</feature>
<feature type="transmembrane region" description="Helical" evidence="2">
    <location>
        <begin position="131"/>
        <end position="150"/>
    </location>
</feature>
<dbReference type="OrthoDB" id="116480at2"/>
<dbReference type="InterPro" id="IPR017756">
    <property type="entry name" value="TM_Gly-Cys-Arg_CS"/>
</dbReference>
<keyword evidence="2" id="KW-0472">Membrane</keyword>
<dbReference type="InterPro" id="IPR010539">
    <property type="entry name" value="BaxI_1-like"/>
</dbReference>
<dbReference type="Pfam" id="PF12811">
    <property type="entry name" value="BaxI_1"/>
    <property type="match status" value="1"/>
</dbReference>